<keyword evidence="2" id="KW-0663">Pyridoxal phosphate</keyword>
<proteinExistence type="inferred from homology"/>
<sequence>MAERRRPADDSERSVNRNIPYGRQSIDRADVDAVVAALTSDWLTTGPAVVQFENAVSCAAGVDIPAVAVTSGTAALHTAYHAAGVRPGTEVVTSPLTFAATASTAALLGATIVFADVDAVTGNLDPDAAAAAASHRTAVVAGVDYAGVPVDATRLAVVAHDAGALFLEDAAHSLGSLLNGVPVGGLADVTTFSFFPTKNATTAEGGAVVTGDAALSDRARAFRNHGLVRDRARQRWPDEGPWHQEIADFGLNYRLPDVLAALGSSQLSRLGSFKARRNAVFERYRDGLSDLAGIELPRCPPNADPMWHLYPVRVPVEERRRIFEELRADGIGVQVNYIPVYWHPVFQDLGYRRGLCPVAEDWYRREISLPMHASLTVDDVDHVIEAVRKAIGA</sequence>
<protein>
    <submittedName>
        <fullName evidence="3">UDP-4-amino-4, 6-dideoxy-N-acetyl-beta-L-altrosami ne transaminase</fullName>
    </submittedName>
</protein>
<dbReference type="PANTHER" id="PTHR30244:SF34">
    <property type="entry name" value="DTDP-4-AMINO-4,6-DIDEOXYGALACTOSE TRANSAMINASE"/>
    <property type="match status" value="1"/>
</dbReference>
<dbReference type="InterPro" id="IPR015421">
    <property type="entry name" value="PyrdxlP-dep_Trfase_major"/>
</dbReference>
<dbReference type="Pfam" id="PF01041">
    <property type="entry name" value="DegT_DnrJ_EryC1"/>
    <property type="match status" value="1"/>
</dbReference>
<evidence type="ECO:0000313" key="4">
    <source>
        <dbReference type="Proteomes" id="UP001501407"/>
    </source>
</evidence>
<comment type="caution">
    <text evidence="3">The sequence shown here is derived from an EMBL/GenBank/DDBJ whole genome shotgun (WGS) entry which is preliminary data.</text>
</comment>
<dbReference type="EMBL" id="BAABKZ010000002">
    <property type="protein sequence ID" value="GAA5095567.1"/>
    <property type="molecule type" value="Genomic_DNA"/>
</dbReference>
<reference evidence="4" key="1">
    <citation type="journal article" date="2019" name="Int. J. Syst. Evol. Microbiol.">
        <title>The Global Catalogue of Microorganisms (GCM) 10K type strain sequencing project: providing services to taxonomists for standard genome sequencing and annotation.</title>
        <authorList>
            <consortium name="The Broad Institute Genomics Platform"/>
            <consortium name="The Broad Institute Genome Sequencing Center for Infectious Disease"/>
            <person name="Wu L."/>
            <person name="Ma J."/>
        </authorList>
    </citation>
    <scope>NUCLEOTIDE SEQUENCE [LARGE SCALE GENOMIC DNA]</scope>
    <source>
        <strain evidence="4">JCM 18959</strain>
    </source>
</reference>
<dbReference type="InterPro" id="IPR015424">
    <property type="entry name" value="PyrdxlP-dep_Trfase"/>
</dbReference>
<accession>A0ABP9MK42</accession>
<dbReference type="Gene3D" id="3.90.1150.10">
    <property type="entry name" value="Aspartate Aminotransferase, domain 1"/>
    <property type="match status" value="1"/>
</dbReference>
<name>A0ABP9MK42_9MICO</name>
<dbReference type="SUPFAM" id="SSF53383">
    <property type="entry name" value="PLP-dependent transferases"/>
    <property type="match status" value="1"/>
</dbReference>
<dbReference type="CDD" id="cd00616">
    <property type="entry name" value="AHBA_syn"/>
    <property type="match status" value="1"/>
</dbReference>
<comment type="cofactor">
    <cofactor evidence="1">
        <name>pyridoxal 5'-phosphate</name>
        <dbReference type="ChEBI" id="CHEBI:597326"/>
    </cofactor>
</comment>
<organism evidence="3 4">
    <name type="scientific">Microbacterium yannicii</name>
    <dbReference type="NCBI Taxonomy" id="671622"/>
    <lineage>
        <taxon>Bacteria</taxon>
        <taxon>Bacillati</taxon>
        <taxon>Actinomycetota</taxon>
        <taxon>Actinomycetes</taxon>
        <taxon>Micrococcales</taxon>
        <taxon>Microbacteriaceae</taxon>
        <taxon>Microbacterium</taxon>
    </lineage>
</organism>
<dbReference type="Gene3D" id="3.40.640.10">
    <property type="entry name" value="Type I PLP-dependent aspartate aminotransferase-like (Major domain)"/>
    <property type="match status" value="1"/>
</dbReference>
<keyword evidence="4" id="KW-1185">Reference proteome</keyword>
<evidence type="ECO:0000256" key="1">
    <source>
        <dbReference type="ARBA" id="ARBA00001933"/>
    </source>
</evidence>
<dbReference type="PANTHER" id="PTHR30244">
    <property type="entry name" value="TRANSAMINASE"/>
    <property type="match status" value="1"/>
</dbReference>
<dbReference type="PIRSF" id="PIRSF000390">
    <property type="entry name" value="PLP_StrS"/>
    <property type="match status" value="1"/>
</dbReference>
<evidence type="ECO:0000313" key="3">
    <source>
        <dbReference type="EMBL" id="GAA5095567.1"/>
    </source>
</evidence>
<dbReference type="InterPro" id="IPR015422">
    <property type="entry name" value="PyrdxlP-dep_Trfase_small"/>
</dbReference>
<evidence type="ECO:0000256" key="2">
    <source>
        <dbReference type="RuleBase" id="RU004508"/>
    </source>
</evidence>
<dbReference type="InterPro" id="IPR000653">
    <property type="entry name" value="DegT/StrS_aminotransferase"/>
</dbReference>
<gene>
    <name evidence="3" type="primary">pseC</name>
    <name evidence="3" type="ORF">GCM10025760_28070</name>
</gene>
<dbReference type="Proteomes" id="UP001501407">
    <property type="component" value="Unassembled WGS sequence"/>
</dbReference>
<comment type="similarity">
    <text evidence="2">Belongs to the DegT/DnrJ/EryC1 family.</text>
</comment>